<comment type="caution">
    <text evidence="2">The sequence shown here is derived from an EMBL/GenBank/DDBJ whole genome shotgun (WGS) entry which is preliminary data.</text>
</comment>
<sequence length="150" mass="16862">MIQPNAYVPGNLSHKSKRQESQPRVEAQMEDARTSTSSQRLSRTFNRLIESPEALIAAVIPSFRSKKSPTMSSRDIPDSVQALVYARKSAGVGAYANPLDRENVLISSSEEALRPRKERGPSERLESNVYQREIPTDKILVKKPEHFNRG</sequence>
<dbReference type="EMBL" id="AVOT02036405">
    <property type="protein sequence ID" value="MBW0530890.1"/>
    <property type="molecule type" value="Genomic_DNA"/>
</dbReference>
<dbReference type="AlphaFoldDB" id="A0A9Q3I985"/>
<evidence type="ECO:0000313" key="2">
    <source>
        <dbReference type="EMBL" id="MBW0530890.1"/>
    </source>
</evidence>
<dbReference type="Proteomes" id="UP000765509">
    <property type="component" value="Unassembled WGS sequence"/>
</dbReference>
<gene>
    <name evidence="2" type="ORF">O181_070605</name>
</gene>
<organism evidence="2 3">
    <name type="scientific">Austropuccinia psidii MF-1</name>
    <dbReference type="NCBI Taxonomy" id="1389203"/>
    <lineage>
        <taxon>Eukaryota</taxon>
        <taxon>Fungi</taxon>
        <taxon>Dikarya</taxon>
        <taxon>Basidiomycota</taxon>
        <taxon>Pucciniomycotina</taxon>
        <taxon>Pucciniomycetes</taxon>
        <taxon>Pucciniales</taxon>
        <taxon>Sphaerophragmiaceae</taxon>
        <taxon>Austropuccinia</taxon>
    </lineage>
</organism>
<accession>A0A9Q3I985</accession>
<proteinExistence type="predicted"/>
<protein>
    <submittedName>
        <fullName evidence="2">Uncharacterized protein</fullName>
    </submittedName>
</protein>
<keyword evidence="3" id="KW-1185">Reference proteome</keyword>
<name>A0A9Q3I985_9BASI</name>
<evidence type="ECO:0000256" key="1">
    <source>
        <dbReference type="SAM" id="MobiDB-lite"/>
    </source>
</evidence>
<feature type="region of interest" description="Disordered" evidence="1">
    <location>
        <begin position="1"/>
        <end position="41"/>
    </location>
</feature>
<reference evidence="2" key="1">
    <citation type="submission" date="2021-03" db="EMBL/GenBank/DDBJ databases">
        <title>Draft genome sequence of rust myrtle Austropuccinia psidii MF-1, a brazilian biotype.</title>
        <authorList>
            <person name="Quecine M.C."/>
            <person name="Pachon D.M.R."/>
            <person name="Bonatelli M.L."/>
            <person name="Correr F.H."/>
            <person name="Franceschini L.M."/>
            <person name="Leite T.F."/>
            <person name="Margarido G.R.A."/>
            <person name="Almeida C.A."/>
            <person name="Ferrarezi J.A."/>
            <person name="Labate C.A."/>
        </authorList>
    </citation>
    <scope>NUCLEOTIDE SEQUENCE</scope>
    <source>
        <strain evidence="2">MF-1</strain>
    </source>
</reference>
<evidence type="ECO:0000313" key="3">
    <source>
        <dbReference type="Proteomes" id="UP000765509"/>
    </source>
</evidence>